<evidence type="ECO:0000256" key="1">
    <source>
        <dbReference type="SAM" id="MobiDB-lite"/>
    </source>
</evidence>
<feature type="region of interest" description="Disordered" evidence="1">
    <location>
        <begin position="276"/>
        <end position="300"/>
    </location>
</feature>
<dbReference type="Proteomes" id="UP000639403">
    <property type="component" value="Unassembled WGS sequence"/>
</dbReference>
<reference evidence="2" key="1">
    <citation type="submission" date="2020-11" db="EMBL/GenBank/DDBJ databases">
        <authorList>
            <person name="Koelle M."/>
            <person name="Horta M.A.C."/>
            <person name="Nowrousian M."/>
            <person name="Ohm R.A."/>
            <person name="Benz P."/>
            <person name="Pilgard A."/>
        </authorList>
    </citation>
    <scope>NUCLEOTIDE SEQUENCE</scope>
    <source>
        <strain evidence="2">FPRL280</strain>
    </source>
</reference>
<protein>
    <submittedName>
        <fullName evidence="2">Uncharacterized protein</fullName>
    </submittedName>
</protein>
<dbReference type="EMBL" id="JADOXO010000073">
    <property type="protein sequence ID" value="KAF9815238.1"/>
    <property type="molecule type" value="Genomic_DNA"/>
</dbReference>
<evidence type="ECO:0000313" key="3">
    <source>
        <dbReference type="Proteomes" id="UP000639403"/>
    </source>
</evidence>
<accession>A0A8H7P3B5</accession>
<organism evidence="2 3">
    <name type="scientific">Rhodonia placenta</name>
    <dbReference type="NCBI Taxonomy" id="104341"/>
    <lineage>
        <taxon>Eukaryota</taxon>
        <taxon>Fungi</taxon>
        <taxon>Dikarya</taxon>
        <taxon>Basidiomycota</taxon>
        <taxon>Agaricomycotina</taxon>
        <taxon>Agaricomycetes</taxon>
        <taxon>Polyporales</taxon>
        <taxon>Adustoporiaceae</taxon>
        <taxon>Rhodonia</taxon>
    </lineage>
</organism>
<comment type="caution">
    <text evidence="2">The sequence shown here is derived from an EMBL/GenBank/DDBJ whole genome shotgun (WGS) entry which is preliminary data.</text>
</comment>
<gene>
    <name evidence="2" type="ORF">IEO21_04685</name>
</gene>
<dbReference type="AlphaFoldDB" id="A0A8H7P3B5"/>
<proteinExistence type="predicted"/>
<sequence>MTSTSQLVVEHLIVHLCQDPSTDSLRKDCEAVLKSRLQNVYPNARVVERIVQFATQSDHATPVDKGLDKAITSLNDLEAEERAKGRTILNKFIVMWRLTAPENRGPEWGVKGPPFMDYDTFFCNILMVPPNAAEECMMQEASIVDSDDTAQWAGWPRALWSCMQGLGEHPTYRVSRLSGYPACDPEMADVMTAAGVEVFATCEERVDRPRPTKVFFSRKNWSDLSQPVKAASNPTAPSQRSEWYREVQQSWTHPSRKPRRTAVPFMPQTAIASTNVASSVSAQASGAPNDSSTPYGLREL</sequence>
<reference evidence="2" key="2">
    <citation type="journal article" name="Front. Microbiol.">
        <title>Degradative Capacity of Two Strains of Rhodonia placenta: From Phenotype to Genotype.</title>
        <authorList>
            <person name="Kolle M."/>
            <person name="Horta M.A.C."/>
            <person name="Nowrousian M."/>
            <person name="Ohm R.A."/>
            <person name="Benz J.P."/>
            <person name="Pilgard A."/>
        </authorList>
    </citation>
    <scope>NUCLEOTIDE SEQUENCE</scope>
    <source>
        <strain evidence="2">FPRL280</strain>
    </source>
</reference>
<evidence type="ECO:0000313" key="2">
    <source>
        <dbReference type="EMBL" id="KAF9815238.1"/>
    </source>
</evidence>
<name>A0A8H7P3B5_9APHY</name>
<feature type="compositionally biased region" description="Low complexity" evidence="1">
    <location>
        <begin position="276"/>
        <end position="287"/>
    </location>
</feature>